<evidence type="ECO:0000313" key="2">
    <source>
        <dbReference type="Proteomes" id="UP000310639"/>
    </source>
</evidence>
<sequence length="231" mass="25642">MNEQQFSPDRKHNCYIDFTGAAQRMQEDIAAFEATHPRQSGLQHILEDISQRHSAQEMIHRVAGGLGVLLNPRDLSTGEPTYGVEEVMVVTNIGATIGLGLCREQLLEANIAPKELVPQGLKGCGFEPPKSPKPEFDDLVRLHEAARGQVEYSSYGLALIDPGLTETIEDWLDEAVPNIRLQGFARTGLGIFLRNANHKLQECDAYRMRHEANAGVSWDDLLGYCQENSES</sequence>
<gene>
    <name evidence="1" type="ORF">FBF37_02065</name>
</gene>
<dbReference type="EMBL" id="CP040004">
    <property type="protein sequence ID" value="QCT42247.1"/>
    <property type="molecule type" value="Genomic_DNA"/>
</dbReference>
<accession>A0A4P9A354</accession>
<dbReference type="AlphaFoldDB" id="A0A4P9A354"/>
<protein>
    <submittedName>
        <fullName evidence="1">Uncharacterized protein</fullName>
    </submittedName>
</protein>
<dbReference type="RefSeq" id="WP_138079008.1">
    <property type="nucleotide sequence ID" value="NZ_CP040004.1"/>
</dbReference>
<dbReference type="Proteomes" id="UP000310639">
    <property type="component" value="Chromosome"/>
</dbReference>
<proteinExistence type="predicted"/>
<name>A0A4P9A354_9BACT</name>
<dbReference type="KEGG" id="nft:FBF37_02065"/>
<evidence type="ECO:0000313" key="1">
    <source>
        <dbReference type="EMBL" id="QCT42247.1"/>
    </source>
</evidence>
<organism evidence="1 2">
    <name type="scientific">Candidatus Nanosynbacter featherlites</name>
    <dbReference type="NCBI Taxonomy" id="2572088"/>
    <lineage>
        <taxon>Bacteria</taxon>
        <taxon>Candidatus Saccharimonadota</taxon>
        <taxon>Candidatus Saccharimonadia</taxon>
        <taxon>Candidatus Nanosynbacterales</taxon>
        <taxon>Candidatus Nanosynbacteraceae</taxon>
        <taxon>Candidatus Nanosynbacter</taxon>
    </lineage>
</organism>
<keyword evidence="2" id="KW-1185">Reference proteome</keyword>
<reference evidence="1 2" key="1">
    <citation type="submission" date="2019-04" db="EMBL/GenBank/DDBJ databases">
        <title>Saccharibacteria TM7 genomes.</title>
        <authorList>
            <person name="Bor B."/>
            <person name="He X."/>
            <person name="Chen T."/>
            <person name="Dewhirst F.E."/>
        </authorList>
    </citation>
    <scope>NUCLEOTIDE SEQUENCE [LARGE SCALE GENOMIC DNA]</scope>
    <source>
        <strain evidence="1 2">BB001</strain>
    </source>
</reference>